<dbReference type="EMBL" id="KZ998686">
    <property type="protein sequence ID" value="RKO85848.1"/>
    <property type="molecule type" value="Genomic_DNA"/>
</dbReference>
<organism evidence="1 2">
    <name type="scientific">Blyttiomyces helicus</name>
    <dbReference type="NCBI Taxonomy" id="388810"/>
    <lineage>
        <taxon>Eukaryota</taxon>
        <taxon>Fungi</taxon>
        <taxon>Fungi incertae sedis</taxon>
        <taxon>Chytridiomycota</taxon>
        <taxon>Chytridiomycota incertae sedis</taxon>
        <taxon>Chytridiomycetes</taxon>
        <taxon>Chytridiomycetes incertae sedis</taxon>
        <taxon>Blyttiomyces</taxon>
    </lineage>
</organism>
<sequence>RLNYQRSLRDGTMLKGVDISQQQLIADKMLYVSNYENSFDPMKGPLPNVKKAKTAPAGTGDSLYHDSYVSPRSVNTKLLDSWNDGAPIGKTKLLYAPTIRGLGVRDLLHVEPADAAELYRRTSYRTDYLICPPIEIGPIPPMTSLSSVRTVEPKAFKYRRWGGWAGAV</sequence>
<evidence type="ECO:0000313" key="1">
    <source>
        <dbReference type="EMBL" id="RKO85848.1"/>
    </source>
</evidence>
<feature type="non-terminal residue" evidence="1">
    <location>
        <position position="1"/>
    </location>
</feature>
<dbReference type="OrthoDB" id="2117312at2759"/>
<proteinExistence type="predicted"/>
<protein>
    <submittedName>
        <fullName evidence="1">Uncharacterized protein</fullName>
    </submittedName>
</protein>
<keyword evidence="2" id="KW-1185">Reference proteome</keyword>
<evidence type="ECO:0000313" key="2">
    <source>
        <dbReference type="Proteomes" id="UP000269721"/>
    </source>
</evidence>
<dbReference type="AlphaFoldDB" id="A0A4P9W4Q2"/>
<reference evidence="2" key="1">
    <citation type="journal article" date="2018" name="Nat. Microbiol.">
        <title>Leveraging single-cell genomics to expand the fungal tree of life.</title>
        <authorList>
            <person name="Ahrendt S.R."/>
            <person name="Quandt C.A."/>
            <person name="Ciobanu D."/>
            <person name="Clum A."/>
            <person name="Salamov A."/>
            <person name="Andreopoulos B."/>
            <person name="Cheng J.F."/>
            <person name="Woyke T."/>
            <person name="Pelin A."/>
            <person name="Henrissat B."/>
            <person name="Reynolds N.K."/>
            <person name="Benny G.L."/>
            <person name="Smith M.E."/>
            <person name="James T.Y."/>
            <person name="Grigoriev I.V."/>
        </authorList>
    </citation>
    <scope>NUCLEOTIDE SEQUENCE [LARGE SCALE GENOMIC DNA]</scope>
</reference>
<accession>A0A4P9W4Q2</accession>
<name>A0A4P9W4Q2_9FUNG</name>
<gene>
    <name evidence="1" type="ORF">BDK51DRAFT_29885</name>
</gene>
<dbReference type="Proteomes" id="UP000269721">
    <property type="component" value="Unassembled WGS sequence"/>
</dbReference>